<dbReference type="Proteomes" id="UP000263012">
    <property type="component" value="Chromosome"/>
</dbReference>
<dbReference type="PANTHER" id="PTHR43232:SF2">
    <property type="entry name" value="MOLYBDENUM COFACTOR BIOSYNTHESIS PROTEIN B"/>
    <property type="match status" value="1"/>
</dbReference>
<dbReference type="GO" id="GO:0005829">
    <property type="term" value="C:cytosol"/>
    <property type="evidence" value="ECO:0007669"/>
    <property type="project" value="TreeGrafter"/>
</dbReference>
<dbReference type="KEGG" id="hdf:AArcSl_2071"/>
<reference evidence="5" key="1">
    <citation type="submission" date="2017-11" db="EMBL/GenBank/DDBJ databases">
        <title>Phenotypic and genomic properties of facultatively anaerobic sulfur-reducing natronoarchaea from hypersaline soda lakes.</title>
        <authorList>
            <person name="Sorokin D.Y."/>
            <person name="Kublanov I.V."/>
            <person name="Roman P."/>
            <person name="Sinninghe Damste J.S."/>
            <person name="Golyshin P.N."/>
            <person name="Rojo D."/>
            <person name="Ciordia S."/>
            <person name="Mena M.D.C."/>
            <person name="Ferrer M."/>
            <person name="Messina E."/>
            <person name="Smedile F."/>
            <person name="La Spada G."/>
            <person name="La Cono V."/>
            <person name="Yakimov M.M."/>
        </authorList>
    </citation>
    <scope>NUCLEOTIDE SEQUENCE [LARGE SCALE GENOMIC DNA]</scope>
    <source>
        <strain evidence="5">AArc-Sl</strain>
    </source>
</reference>
<evidence type="ECO:0000313" key="4">
    <source>
        <dbReference type="EMBL" id="AUX09696.1"/>
    </source>
</evidence>
<gene>
    <name evidence="4" type="primary">moaB</name>
    <name evidence="4" type="ORF">AArcSl_2071</name>
</gene>
<dbReference type="InterPro" id="IPR001453">
    <property type="entry name" value="MoaB/Mog_dom"/>
</dbReference>
<proteinExistence type="inferred from homology"/>
<dbReference type="PROSITE" id="PS01078">
    <property type="entry name" value="MOCF_BIOSYNTHESIS_1"/>
    <property type="match status" value="1"/>
</dbReference>
<name>A0A343TKS4_9EURY</name>
<dbReference type="InterPro" id="IPR008284">
    <property type="entry name" value="MoCF_biosynth_CS"/>
</dbReference>
<dbReference type="PIRSF" id="PIRSF006443">
    <property type="entry name" value="MoaB"/>
    <property type="match status" value="1"/>
</dbReference>
<dbReference type="AlphaFoldDB" id="A0A343TKS4"/>
<protein>
    <submittedName>
        <fullName evidence="4">Molybdenum cofactor biosynthesis protein B</fullName>
    </submittedName>
</protein>
<dbReference type="InterPro" id="IPR036425">
    <property type="entry name" value="MoaB/Mog-like_dom_sf"/>
</dbReference>
<evidence type="ECO:0000256" key="2">
    <source>
        <dbReference type="ARBA" id="ARBA00023150"/>
    </source>
</evidence>
<dbReference type="NCBIfam" id="TIGR00177">
    <property type="entry name" value="molyb_syn"/>
    <property type="match status" value="1"/>
</dbReference>
<dbReference type="PANTHER" id="PTHR43232">
    <property type="entry name" value="MOLYBDENUM COFACTOR BIOSYNTHESIS PROTEIN B"/>
    <property type="match status" value="1"/>
</dbReference>
<evidence type="ECO:0000256" key="1">
    <source>
        <dbReference type="ARBA" id="ARBA00006112"/>
    </source>
</evidence>
<keyword evidence="2" id="KW-0501">Molybdenum cofactor biosynthesis</keyword>
<evidence type="ECO:0000313" key="5">
    <source>
        <dbReference type="Proteomes" id="UP000263012"/>
    </source>
</evidence>
<dbReference type="SUPFAM" id="SSF53218">
    <property type="entry name" value="Molybdenum cofactor biosynthesis proteins"/>
    <property type="match status" value="1"/>
</dbReference>
<dbReference type="Pfam" id="PF00994">
    <property type="entry name" value="MoCF_biosynth"/>
    <property type="match status" value="1"/>
</dbReference>
<accession>A0A343TKS4</accession>
<feature type="domain" description="MoaB/Mog" evidence="3">
    <location>
        <begin position="2"/>
        <end position="141"/>
    </location>
</feature>
<dbReference type="GO" id="GO:0006777">
    <property type="term" value="P:Mo-molybdopterin cofactor biosynthetic process"/>
    <property type="evidence" value="ECO:0007669"/>
    <property type="project" value="UniProtKB-KW"/>
</dbReference>
<organism evidence="4 5">
    <name type="scientific">Halalkaliarchaeum desulfuricum</name>
    <dbReference type="NCBI Taxonomy" id="2055893"/>
    <lineage>
        <taxon>Archaea</taxon>
        <taxon>Methanobacteriati</taxon>
        <taxon>Methanobacteriota</taxon>
        <taxon>Stenosarchaea group</taxon>
        <taxon>Halobacteria</taxon>
        <taxon>Halobacteriales</taxon>
        <taxon>Haloferacaceae</taxon>
        <taxon>Halalkaliarchaeum</taxon>
    </lineage>
</organism>
<dbReference type="SMART" id="SM00852">
    <property type="entry name" value="MoCF_biosynth"/>
    <property type="match status" value="1"/>
</dbReference>
<dbReference type="Gene3D" id="3.40.980.10">
    <property type="entry name" value="MoaB/Mog-like domain"/>
    <property type="match status" value="1"/>
</dbReference>
<evidence type="ECO:0000259" key="3">
    <source>
        <dbReference type="SMART" id="SM00852"/>
    </source>
</evidence>
<dbReference type="CDD" id="cd00886">
    <property type="entry name" value="MogA_MoaB"/>
    <property type="match status" value="1"/>
</dbReference>
<keyword evidence="5" id="KW-1185">Reference proteome</keyword>
<comment type="similarity">
    <text evidence="1">Belongs to the MoaB/Mog family.</text>
</comment>
<dbReference type="EMBL" id="CP025066">
    <property type="protein sequence ID" value="AUX09696.1"/>
    <property type="molecule type" value="Genomic_DNA"/>
</dbReference>
<dbReference type="InterPro" id="IPR012245">
    <property type="entry name" value="MoaB"/>
</dbReference>
<sequence>MSSSRTIDEDPSGEYIASAFEEAGHEVAIRELVPDDFDDVQSAVDRLASREDTDAVVTTGGTGITPDDVTPEAVERLFDKRLPGFGELFRQLSYEEIGTRSIGSRAVAGVDDGTPIFCLPGSENAVRLGIEEIIIPEVGHLAGLAAREE</sequence>